<name>A0A6J4IFY2_9PSEU</name>
<dbReference type="GO" id="GO:0042450">
    <property type="term" value="P:L-arginine biosynthetic process via ornithine"/>
    <property type="evidence" value="ECO:0007669"/>
    <property type="project" value="UniProtKB-UniRule"/>
</dbReference>
<feature type="binding site" evidence="7">
    <location>
        <position position="317"/>
    </location>
    <ligand>
        <name>carbamoyl phosphate</name>
        <dbReference type="ChEBI" id="CHEBI:58228"/>
    </ligand>
</feature>
<evidence type="ECO:0000256" key="6">
    <source>
        <dbReference type="ARBA" id="ARBA00048772"/>
    </source>
</evidence>
<feature type="binding site" evidence="7">
    <location>
        <begin position="254"/>
        <end position="255"/>
    </location>
    <ligand>
        <name>L-ornithine</name>
        <dbReference type="ChEBI" id="CHEBI:46911"/>
    </ligand>
</feature>
<comment type="similarity">
    <text evidence="2 7">Belongs to the aspartate/ornithine carbamoyltransferase superfamily. OTCase family.</text>
</comment>
<keyword evidence="5 7" id="KW-0808">Transferase</keyword>
<evidence type="ECO:0000313" key="11">
    <source>
        <dbReference type="EMBL" id="CAA9251383.1"/>
    </source>
</evidence>
<dbReference type="Pfam" id="PF00185">
    <property type="entry name" value="OTCace"/>
    <property type="match status" value="1"/>
</dbReference>
<dbReference type="GO" id="GO:0004585">
    <property type="term" value="F:ornithine carbamoyltransferase activity"/>
    <property type="evidence" value="ECO:0007669"/>
    <property type="project" value="UniProtKB-UniRule"/>
</dbReference>
<evidence type="ECO:0000256" key="4">
    <source>
        <dbReference type="ARBA" id="ARBA00016634"/>
    </source>
</evidence>
<dbReference type="NCBIfam" id="TIGR00658">
    <property type="entry name" value="orni_carb_tr"/>
    <property type="match status" value="1"/>
</dbReference>
<accession>A0A6J4IFY2</accession>
<dbReference type="AlphaFoldDB" id="A0A6J4IFY2"/>
<dbReference type="InterPro" id="IPR006132">
    <property type="entry name" value="Asp/Orn_carbamoyltranf_P-bd"/>
</dbReference>
<keyword evidence="7" id="KW-0963">Cytoplasm</keyword>
<dbReference type="GO" id="GO:0005737">
    <property type="term" value="C:cytoplasm"/>
    <property type="evidence" value="ECO:0007669"/>
    <property type="project" value="UniProtKB-SubCell"/>
</dbReference>
<evidence type="ECO:0000256" key="2">
    <source>
        <dbReference type="ARBA" id="ARBA00007805"/>
    </source>
</evidence>
<dbReference type="PRINTS" id="PR00102">
    <property type="entry name" value="OTCASE"/>
</dbReference>
<feature type="domain" description="Aspartate/ornithine carbamoyltransferase carbamoyl-P binding" evidence="10">
    <location>
        <begin position="30"/>
        <end position="168"/>
    </location>
</feature>
<dbReference type="EMBL" id="CADCTH010000265">
    <property type="protein sequence ID" value="CAA9251383.1"/>
    <property type="molecule type" value="Genomic_DNA"/>
</dbReference>
<sequence length="332" mass="34701">MSAPGPAGEARSERRRSGEGALALAGSPVRHLLRDDDLSPAEQAEVLELAATMKADPFGQRPLAGPRAVAVVFDKSSTRTRVSFEVGIAALGGTPVMIDGNAAQLGRGETIADTARVLSRYVDAIVWRTSSEDRIQEMAAHATVPVINALTDEFHPCQVLADLQTVAERHGAVAGLTLTYLGDGANNMAHSLLLGGATAGMHVRVAGPTGFTPADDVVDAARARAADTGGSVTVTDDPAAAEGADVLVTDTWTSMGQEGDGRDRAALAPFRVDAALVARARPDVTVLHCLPAHRGDEITAEVIDGPHSAVWDEAENRLHAQKAVLTWLLEHS</sequence>
<dbReference type="InterPro" id="IPR036901">
    <property type="entry name" value="Asp/Orn_carbamoylTrfase_sf"/>
</dbReference>
<reference evidence="11" key="1">
    <citation type="submission" date="2020-02" db="EMBL/GenBank/DDBJ databases">
        <authorList>
            <person name="Meier V. D."/>
        </authorList>
    </citation>
    <scope>NUCLEOTIDE SEQUENCE</scope>
    <source>
        <strain evidence="11">AVDCRST_MAG54</strain>
    </source>
</reference>
<feature type="binding site" evidence="7">
    <location>
        <begin position="289"/>
        <end position="290"/>
    </location>
    <ligand>
        <name>carbamoyl phosphate</name>
        <dbReference type="ChEBI" id="CHEBI:58228"/>
    </ligand>
</feature>
<dbReference type="FunFam" id="3.40.50.1370:FF:000008">
    <property type="entry name" value="Ornithine carbamoyltransferase"/>
    <property type="match status" value="1"/>
</dbReference>
<feature type="region of interest" description="Disordered" evidence="8">
    <location>
        <begin position="1"/>
        <end position="23"/>
    </location>
</feature>
<dbReference type="InterPro" id="IPR002292">
    <property type="entry name" value="Orn/put_carbamltrans"/>
</dbReference>
<evidence type="ECO:0000256" key="7">
    <source>
        <dbReference type="HAMAP-Rule" id="MF_01109"/>
    </source>
</evidence>
<feature type="binding site" evidence="7">
    <location>
        <begin position="155"/>
        <end position="158"/>
    </location>
    <ligand>
        <name>carbamoyl phosphate</name>
        <dbReference type="ChEBI" id="CHEBI:58228"/>
    </ligand>
</feature>
<evidence type="ECO:0000256" key="3">
    <source>
        <dbReference type="ARBA" id="ARBA00013007"/>
    </source>
</evidence>
<evidence type="ECO:0000259" key="9">
    <source>
        <dbReference type="Pfam" id="PF00185"/>
    </source>
</evidence>
<feature type="binding site" evidence="7">
    <location>
        <position position="104"/>
    </location>
    <ligand>
        <name>carbamoyl phosphate</name>
        <dbReference type="ChEBI" id="CHEBI:58228"/>
    </ligand>
</feature>
<dbReference type="PRINTS" id="PR00100">
    <property type="entry name" value="AOTCASE"/>
</dbReference>
<comment type="subcellular location">
    <subcellularLocation>
        <location evidence="7">Cytoplasm</location>
    </subcellularLocation>
</comment>
<dbReference type="EC" id="2.1.3.3" evidence="3 7"/>
<evidence type="ECO:0000259" key="10">
    <source>
        <dbReference type="Pfam" id="PF02729"/>
    </source>
</evidence>
<feature type="binding site" evidence="7">
    <location>
        <position position="250"/>
    </location>
    <ligand>
        <name>L-ornithine</name>
        <dbReference type="ChEBI" id="CHEBI:46911"/>
    </ligand>
</feature>
<evidence type="ECO:0000256" key="1">
    <source>
        <dbReference type="ARBA" id="ARBA00004975"/>
    </source>
</evidence>
<proteinExistence type="inferred from homology"/>
<feature type="domain" description="Aspartate/ornithine carbamoyltransferase Asp/Orn-binding" evidence="9">
    <location>
        <begin position="175"/>
        <end position="328"/>
    </location>
</feature>
<dbReference type="SUPFAM" id="SSF53671">
    <property type="entry name" value="Aspartate/ornithine carbamoyltransferase"/>
    <property type="match status" value="1"/>
</dbReference>
<protein>
    <recommendedName>
        <fullName evidence="4 7">Ornithine carbamoyltransferase</fullName>
        <shortName evidence="7">OTCase</shortName>
        <ecNumber evidence="3 7">2.1.3.3</ecNumber>
    </recommendedName>
</protein>
<dbReference type="InterPro" id="IPR024904">
    <property type="entry name" value="OTCase_ArgI"/>
</dbReference>
<feature type="binding site" evidence="7">
    <location>
        <begin position="77"/>
        <end position="80"/>
    </location>
    <ligand>
        <name>carbamoyl phosphate</name>
        <dbReference type="ChEBI" id="CHEBI:58228"/>
    </ligand>
</feature>
<dbReference type="GO" id="GO:0016597">
    <property type="term" value="F:amino acid binding"/>
    <property type="evidence" value="ECO:0007669"/>
    <property type="project" value="InterPro"/>
</dbReference>
<organism evidence="11">
    <name type="scientific">uncultured Actinomycetospora sp</name>
    <dbReference type="NCBI Taxonomy" id="1135996"/>
    <lineage>
        <taxon>Bacteria</taxon>
        <taxon>Bacillati</taxon>
        <taxon>Actinomycetota</taxon>
        <taxon>Actinomycetes</taxon>
        <taxon>Pseudonocardiales</taxon>
        <taxon>Pseudonocardiaceae</taxon>
        <taxon>Actinomycetospora</taxon>
        <taxon>environmental samples</taxon>
    </lineage>
</organism>
<dbReference type="PROSITE" id="PS00097">
    <property type="entry name" value="CARBAMOYLTRANSFERASE"/>
    <property type="match status" value="1"/>
</dbReference>
<dbReference type="HAMAP" id="MF_01109">
    <property type="entry name" value="OTCase"/>
    <property type="match status" value="1"/>
</dbReference>
<dbReference type="PANTHER" id="PTHR45753">
    <property type="entry name" value="ORNITHINE CARBAMOYLTRANSFERASE, MITOCHONDRIAL"/>
    <property type="match status" value="1"/>
</dbReference>
<feature type="binding site" evidence="7">
    <location>
        <position position="128"/>
    </location>
    <ligand>
        <name>carbamoyl phosphate</name>
        <dbReference type="ChEBI" id="CHEBI:58228"/>
    </ligand>
</feature>
<evidence type="ECO:0000256" key="8">
    <source>
        <dbReference type="SAM" id="MobiDB-lite"/>
    </source>
</evidence>
<gene>
    <name evidence="11" type="ORF">AVDCRST_MAG54-2003</name>
</gene>
<comment type="pathway">
    <text evidence="1">Amino-acid biosynthesis; L-arginine biosynthesis; L-arginine from L-ornithine and carbamoyl phosphate: step 1/3.</text>
</comment>
<evidence type="ECO:0000256" key="5">
    <source>
        <dbReference type="ARBA" id="ARBA00022679"/>
    </source>
</evidence>
<comment type="catalytic activity">
    <reaction evidence="6 7">
        <text>carbamoyl phosphate + L-ornithine = L-citrulline + phosphate + H(+)</text>
        <dbReference type="Rhea" id="RHEA:19513"/>
        <dbReference type="ChEBI" id="CHEBI:15378"/>
        <dbReference type="ChEBI" id="CHEBI:43474"/>
        <dbReference type="ChEBI" id="CHEBI:46911"/>
        <dbReference type="ChEBI" id="CHEBI:57743"/>
        <dbReference type="ChEBI" id="CHEBI:58228"/>
        <dbReference type="EC" id="2.1.3.3"/>
    </reaction>
</comment>
<dbReference type="PANTHER" id="PTHR45753:SF3">
    <property type="entry name" value="ORNITHINE TRANSCARBAMYLASE, MITOCHONDRIAL"/>
    <property type="match status" value="1"/>
</dbReference>
<dbReference type="InterPro" id="IPR006130">
    <property type="entry name" value="Asp/Orn_carbamoylTrfase"/>
</dbReference>
<dbReference type="Gene3D" id="3.40.50.1370">
    <property type="entry name" value="Aspartate/ornithine carbamoyltransferase"/>
    <property type="match status" value="2"/>
</dbReference>
<dbReference type="NCBIfam" id="NF001986">
    <property type="entry name" value="PRK00779.1"/>
    <property type="match status" value="1"/>
</dbReference>
<dbReference type="InterPro" id="IPR006131">
    <property type="entry name" value="Asp_carbamoyltransf_Asp/Orn-bd"/>
</dbReference>
<dbReference type="Pfam" id="PF02729">
    <property type="entry name" value="OTCace_N"/>
    <property type="match status" value="1"/>
</dbReference>
<feature type="binding site" evidence="7">
    <location>
        <position position="187"/>
    </location>
    <ligand>
        <name>L-ornithine</name>
        <dbReference type="ChEBI" id="CHEBI:46911"/>
    </ligand>
</feature>
<dbReference type="GO" id="GO:0019240">
    <property type="term" value="P:citrulline biosynthetic process"/>
    <property type="evidence" value="ECO:0007669"/>
    <property type="project" value="TreeGrafter"/>
</dbReference>